<dbReference type="CDD" id="cd01949">
    <property type="entry name" value="GGDEF"/>
    <property type="match status" value="1"/>
</dbReference>
<evidence type="ECO:0000256" key="4">
    <source>
        <dbReference type="PROSITE-ProRule" id="PRU00169"/>
    </source>
</evidence>
<dbReference type="GO" id="GO:0005886">
    <property type="term" value="C:plasma membrane"/>
    <property type="evidence" value="ECO:0007669"/>
    <property type="project" value="TreeGrafter"/>
</dbReference>
<dbReference type="Proteomes" id="UP000051386">
    <property type="component" value="Unassembled WGS sequence"/>
</dbReference>
<evidence type="ECO:0000313" key="7">
    <source>
        <dbReference type="EMBL" id="KRG74986.1"/>
    </source>
</evidence>
<dbReference type="GO" id="GO:0000160">
    <property type="term" value="P:phosphorelay signal transduction system"/>
    <property type="evidence" value="ECO:0007669"/>
    <property type="project" value="InterPro"/>
</dbReference>
<dbReference type="PANTHER" id="PTHR45138:SF9">
    <property type="entry name" value="DIGUANYLATE CYCLASE DGCM-RELATED"/>
    <property type="match status" value="1"/>
</dbReference>
<dbReference type="FunFam" id="3.30.70.270:FF:000001">
    <property type="entry name" value="Diguanylate cyclase domain protein"/>
    <property type="match status" value="1"/>
</dbReference>
<dbReference type="SMART" id="SM00267">
    <property type="entry name" value="GGDEF"/>
    <property type="match status" value="1"/>
</dbReference>
<dbReference type="PROSITE" id="PS50110">
    <property type="entry name" value="RESPONSE_REGULATORY"/>
    <property type="match status" value="2"/>
</dbReference>
<organism evidence="7 8">
    <name type="scientific">Stenotrophomonas chelatiphaga</name>
    <dbReference type="NCBI Taxonomy" id="517011"/>
    <lineage>
        <taxon>Bacteria</taxon>
        <taxon>Pseudomonadati</taxon>
        <taxon>Pseudomonadota</taxon>
        <taxon>Gammaproteobacteria</taxon>
        <taxon>Lysobacterales</taxon>
        <taxon>Lysobacteraceae</taxon>
        <taxon>Stenotrophomonas</taxon>
    </lineage>
</organism>
<evidence type="ECO:0000259" key="5">
    <source>
        <dbReference type="PROSITE" id="PS50110"/>
    </source>
</evidence>
<dbReference type="InterPro" id="IPR043128">
    <property type="entry name" value="Rev_trsase/Diguanyl_cyclase"/>
</dbReference>
<keyword evidence="4" id="KW-0597">Phosphoprotein</keyword>
<evidence type="ECO:0000259" key="6">
    <source>
        <dbReference type="PROSITE" id="PS50887"/>
    </source>
</evidence>
<dbReference type="InterPro" id="IPR011006">
    <property type="entry name" value="CheY-like_superfamily"/>
</dbReference>
<evidence type="ECO:0000256" key="3">
    <source>
        <dbReference type="ARBA" id="ARBA00034247"/>
    </source>
</evidence>
<feature type="domain" description="Response regulatory" evidence="5">
    <location>
        <begin position="143"/>
        <end position="260"/>
    </location>
</feature>
<dbReference type="NCBIfam" id="TIGR00254">
    <property type="entry name" value="GGDEF"/>
    <property type="match status" value="1"/>
</dbReference>
<dbReference type="RefSeq" id="WP_057507759.1">
    <property type="nucleotide sequence ID" value="NZ_LDJK01000018.1"/>
</dbReference>
<dbReference type="GO" id="GO:0043709">
    <property type="term" value="P:cell adhesion involved in single-species biofilm formation"/>
    <property type="evidence" value="ECO:0007669"/>
    <property type="project" value="TreeGrafter"/>
</dbReference>
<reference evidence="7 8" key="1">
    <citation type="submission" date="2015-05" db="EMBL/GenBank/DDBJ databases">
        <title>Genome sequencing and analysis of members of genus Stenotrophomonas.</title>
        <authorList>
            <person name="Patil P.P."/>
            <person name="Midha S."/>
            <person name="Patil P.B."/>
        </authorList>
    </citation>
    <scope>NUCLEOTIDE SEQUENCE [LARGE SCALE GENOMIC DNA]</scope>
    <source>
        <strain evidence="7 8">DSM 21508</strain>
    </source>
</reference>
<dbReference type="AlphaFoldDB" id="A0A0R0D9Y2"/>
<comment type="caution">
    <text evidence="4">Lacks conserved residue(s) required for the propagation of feature annotation.</text>
</comment>
<dbReference type="Pfam" id="PF00072">
    <property type="entry name" value="Response_reg"/>
    <property type="match status" value="1"/>
</dbReference>
<feature type="domain" description="Response regulatory" evidence="5">
    <location>
        <begin position="21"/>
        <end position="135"/>
    </location>
</feature>
<dbReference type="SUPFAM" id="SSF52172">
    <property type="entry name" value="CheY-like"/>
    <property type="match status" value="2"/>
</dbReference>
<dbReference type="Pfam" id="PF00990">
    <property type="entry name" value="GGDEF"/>
    <property type="match status" value="1"/>
</dbReference>
<evidence type="ECO:0000256" key="2">
    <source>
        <dbReference type="ARBA" id="ARBA00012528"/>
    </source>
</evidence>
<dbReference type="InterPro" id="IPR000160">
    <property type="entry name" value="GGDEF_dom"/>
</dbReference>
<dbReference type="InterPro" id="IPR029787">
    <property type="entry name" value="Nucleotide_cyclase"/>
</dbReference>
<comment type="catalytic activity">
    <reaction evidence="3">
        <text>2 GTP = 3',3'-c-di-GMP + 2 diphosphate</text>
        <dbReference type="Rhea" id="RHEA:24898"/>
        <dbReference type="ChEBI" id="CHEBI:33019"/>
        <dbReference type="ChEBI" id="CHEBI:37565"/>
        <dbReference type="ChEBI" id="CHEBI:58805"/>
        <dbReference type="EC" id="2.7.7.65"/>
    </reaction>
</comment>
<sequence length="441" mass="48707">MPALLQGAFVSDPGVDPLPQRILLVENSRTFTTLVREAIEQRLELKVTVASTLAEAGRLLEQEQGWFLVLTGLVLADGDREAVVDYFVSRGLPTVVVSGVYDEDVRRRVLEQKVIDYVLKNTPGSVDYLVWLVQRLDRNRRIAALVVDDSPSARAYAAALLRMYGHPVYEAADGEKGLAAIEAHPSIRLAVVDQEMPGMQGVEFTRRLRMQRSRDKVAVIGLSGNTDASLIPRFLKNGANDFLRKPFSREEFFCRVSQNVDQLELIGTLQDLATRDFLTGLPNRRCFLEQSQRQLHGVQQQDDWITVAMVDIDHFKHINDTFGHDGGDDALRACADTVAAHARSGDLVARFGGEEFCLMVPGLAPDEAADYFETLRQSVAQLQVPIGDSVLRMTVSIGLCCIRPNHDSLHELITEADRQLYLAKAGGRNRVCGAAPAATAA</sequence>
<dbReference type="PANTHER" id="PTHR45138">
    <property type="entry name" value="REGULATORY COMPONENTS OF SENSORY TRANSDUCTION SYSTEM"/>
    <property type="match status" value="1"/>
</dbReference>
<dbReference type="PATRIC" id="fig|517011.3.peg.682"/>
<dbReference type="SMART" id="SM00448">
    <property type="entry name" value="REC"/>
    <property type="match status" value="2"/>
</dbReference>
<accession>A0A0R0D9Y2</accession>
<feature type="domain" description="GGDEF" evidence="6">
    <location>
        <begin position="303"/>
        <end position="436"/>
    </location>
</feature>
<protein>
    <recommendedName>
        <fullName evidence="2">diguanylate cyclase</fullName>
        <ecNumber evidence="2">2.7.7.65</ecNumber>
    </recommendedName>
</protein>
<keyword evidence="8" id="KW-1185">Reference proteome</keyword>
<name>A0A0R0D9Y2_9GAMM</name>
<dbReference type="GO" id="GO:1902201">
    <property type="term" value="P:negative regulation of bacterial-type flagellum-dependent cell motility"/>
    <property type="evidence" value="ECO:0007669"/>
    <property type="project" value="TreeGrafter"/>
</dbReference>
<dbReference type="InterPro" id="IPR001789">
    <property type="entry name" value="Sig_transdc_resp-reg_receiver"/>
</dbReference>
<gene>
    <name evidence="7" type="ORF">ABB28_05970</name>
</gene>
<dbReference type="SUPFAM" id="SSF55073">
    <property type="entry name" value="Nucleotide cyclase"/>
    <property type="match status" value="1"/>
</dbReference>
<evidence type="ECO:0000256" key="1">
    <source>
        <dbReference type="ARBA" id="ARBA00001946"/>
    </source>
</evidence>
<dbReference type="InterPro" id="IPR050469">
    <property type="entry name" value="Diguanylate_Cyclase"/>
</dbReference>
<evidence type="ECO:0000313" key="8">
    <source>
        <dbReference type="Proteomes" id="UP000051386"/>
    </source>
</evidence>
<feature type="modified residue" description="4-aspartylphosphate" evidence="4">
    <location>
        <position position="193"/>
    </location>
</feature>
<comment type="caution">
    <text evidence="7">The sequence shown here is derived from an EMBL/GenBank/DDBJ whole genome shotgun (WGS) entry which is preliminary data.</text>
</comment>
<dbReference type="GO" id="GO:0052621">
    <property type="term" value="F:diguanylate cyclase activity"/>
    <property type="evidence" value="ECO:0007669"/>
    <property type="project" value="UniProtKB-EC"/>
</dbReference>
<dbReference type="EC" id="2.7.7.65" evidence="2"/>
<comment type="cofactor">
    <cofactor evidence="1">
        <name>Mg(2+)</name>
        <dbReference type="ChEBI" id="CHEBI:18420"/>
    </cofactor>
</comment>
<dbReference type="EMBL" id="LDJK01000018">
    <property type="protein sequence ID" value="KRG74986.1"/>
    <property type="molecule type" value="Genomic_DNA"/>
</dbReference>
<dbReference type="Gene3D" id="3.30.70.270">
    <property type="match status" value="1"/>
</dbReference>
<proteinExistence type="predicted"/>
<dbReference type="PROSITE" id="PS50887">
    <property type="entry name" value="GGDEF"/>
    <property type="match status" value="1"/>
</dbReference>
<dbReference type="Gene3D" id="3.40.50.2300">
    <property type="match status" value="2"/>
</dbReference>